<reference evidence="1" key="1">
    <citation type="submission" date="2019-08" db="EMBL/GenBank/DDBJ databases">
        <title>The complete genome of Acinetobacter defluvii strain WCHAD010030.</title>
        <authorList>
            <person name="Hu Y."/>
            <person name="Qin J."/>
            <person name="Feng Y."/>
            <person name="Zong Z."/>
        </authorList>
    </citation>
    <scope>NUCLEOTIDE SEQUENCE</scope>
    <source>
        <strain evidence="1">WCHA30</strain>
    </source>
</reference>
<dbReference type="Proteomes" id="UP000245977">
    <property type="component" value="Chromosome"/>
</dbReference>
<dbReference type="EMBL" id="CP029397">
    <property type="protein sequence ID" value="AWL28939.1"/>
    <property type="molecule type" value="Genomic_DNA"/>
</dbReference>
<proteinExistence type="predicted"/>
<evidence type="ECO:0008006" key="3">
    <source>
        <dbReference type="Google" id="ProtNLM"/>
    </source>
</evidence>
<accession>A0A2S2FDC1</accession>
<evidence type="ECO:0000313" key="2">
    <source>
        <dbReference type="Proteomes" id="UP000245977"/>
    </source>
</evidence>
<keyword evidence="2" id="KW-1185">Reference proteome</keyword>
<dbReference type="AlphaFoldDB" id="A0A2S2FDC1"/>
<evidence type="ECO:0000313" key="1">
    <source>
        <dbReference type="EMBL" id="AWL28939.1"/>
    </source>
</evidence>
<dbReference type="OrthoDB" id="6708616at2"/>
<dbReference type="KEGG" id="adv:DJ533_10355"/>
<protein>
    <recommendedName>
        <fullName evidence="3">Acyl-CoA thioesterase</fullName>
    </recommendedName>
</protein>
<organism evidence="1 2">
    <name type="scientific">Acinetobacter defluvii</name>
    <dbReference type="NCBI Taxonomy" id="1871111"/>
    <lineage>
        <taxon>Bacteria</taxon>
        <taxon>Pseudomonadati</taxon>
        <taxon>Pseudomonadota</taxon>
        <taxon>Gammaproteobacteria</taxon>
        <taxon>Moraxellales</taxon>
        <taxon>Moraxellaceae</taxon>
        <taxon>Acinetobacter</taxon>
    </lineage>
</organism>
<sequence length="66" mass="8116">MKNHRTHRNQVYVSSWTTDQDCYLIEHHHLSLQELCQHLPYSEEEIQMRRKVLGLTQRDRQMLKLL</sequence>
<name>A0A2S2FDC1_9GAMM</name>
<gene>
    <name evidence="1" type="ORF">DJ533_10355</name>
</gene>
<dbReference type="RefSeq" id="WP_081406154.1">
    <property type="nucleotide sequence ID" value="NZ_CP029397.2"/>
</dbReference>